<feature type="compositionally biased region" description="Basic and acidic residues" evidence="1">
    <location>
        <begin position="22"/>
        <end position="45"/>
    </location>
</feature>
<reference evidence="2" key="1">
    <citation type="submission" date="2020-05" db="EMBL/GenBank/DDBJ databases">
        <authorList>
            <person name="Chiriac C."/>
            <person name="Salcher M."/>
            <person name="Ghai R."/>
            <person name="Kavagutti S V."/>
        </authorList>
    </citation>
    <scope>NUCLEOTIDE SEQUENCE</scope>
</reference>
<dbReference type="EMBL" id="CAEZTO010000009">
    <property type="protein sequence ID" value="CAB4571916.1"/>
    <property type="molecule type" value="Genomic_DNA"/>
</dbReference>
<gene>
    <name evidence="2" type="ORF">UFOPK1503_00873</name>
    <name evidence="3" type="ORF">UFOPK1693_00775</name>
</gene>
<evidence type="ECO:0000256" key="1">
    <source>
        <dbReference type="SAM" id="MobiDB-lite"/>
    </source>
</evidence>
<dbReference type="Pfam" id="PF05258">
    <property type="entry name" value="DciA"/>
    <property type="match status" value="1"/>
</dbReference>
<feature type="region of interest" description="Disordered" evidence="1">
    <location>
        <begin position="20"/>
        <end position="48"/>
    </location>
</feature>
<organism evidence="2">
    <name type="scientific">freshwater metagenome</name>
    <dbReference type="NCBI Taxonomy" id="449393"/>
    <lineage>
        <taxon>unclassified sequences</taxon>
        <taxon>metagenomes</taxon>
        <taxon>ecological metagenomes</taxon>
    </lineage>
</organism>
<evidence type="ECO:0000313" key="2">
    <source>
        <dbReference type="EMBL" id="CAB4548790.1"/>
    </source>
</evidence>
<evidence type="ECO:0000313" key="3">
    <source>
        <dbReference type="EMBL" id="CAB4571916.1"/>
    </source>
</evidence>
<dbReference type="AlphaFoldDB" id="A0A6J6CBJ9"/>
<sequence length="160" mass="18085">MEINFELADRFFKQTLKSLGRKTRDEKRRDDKDSRGSKPFDKGREPISAGEGVEELLGEFDWNKRVDKESLFLNWHVLVGPENAAASAPDELRNGTLSIKCRSTAWATQLRTLKDQILARVQEQYPELGVKDLVFLGPAAPSWKKGPRSVPGRGPRDTYG</sequence>
<dbReference type="InterPro" id="IPR007922">
    <property type="entry name" value="DciA-like"/>
</dbReference>
<dbReference type="PANTHER" id="PTHR36456">
    <property type="entry name" value="UPF0232 PROTEIN SCO3875"/>
    <property type="match status" value="1"/>
</dbReference>
<dbReference type="PANTHER" id="PTHR36456:SF1">
    <property type="entry name" value="UPF0232 PROTEIN SCO3875"/>
    <property type="match status" value="1"/>
</dbReference>
<feature type="region of interest" description="Disordered" evidence="1">
    <location>
        <begin position="138"/>
        <end position="160"/>
    </location>
</feature>
<protein>
    <submittedName>
        <fullName evidence="2">Unannotated protein</fullName>
    </submittedName>
</protein>
<proteinExistence type="predicted"/>
<accession>A0A6J6CBJ9</accession>
<dbReference type="EMBL" id="CAEZST010000014">
    <property type="protein sequence ID" value="CAB4548790.1"/>
    <property type="molecule type" value="Genomic_DNA"/>
</dbReference>
<name>A0A6J6CBJ9_9ZZZZ</name>